<evidence type="ECO:0000313" key="3">
    <source>
        <dbReference type="Proteomes" id="UP000615760"/>
    </source>
</evidence>
<dbReference type="RefSeq" id="WP_188620608.1">
    <property type="nucleotide sequence ID" value="NZ_BMJE01000003.1"/>
</dbReference>
<evidence type="ECO:0000259" key="1">
    <source>
        <dbReference type="SMART" id="SM00871"/>
    </source>
</evidence>
<dbReference type="InterPro" id="IPR053182">
    <property type="entry name" value="YobU-like_regulator"/>
</dbReference>
<dbReference type="PANTHER" id="PTHR36444">
    <property type="entry name" value="TRANSCRIPTIONAL REGULATOR PROTEIN YOBU-RELATED"/>
    <property type="match status" value="1"/>
</dbReference>
<dbReference type="Gene3D" id="3.20.80.10">
    <property type="entry name" value="Regulatory factor, effector binding domain"/>
    <property type="match status" value="1"/>
</dbReference>
<protein>
    <recommendedName>
        <fullName evidence="1">AraC effector-binding domain-containing protein</fullName>
    </recommendedName>
</protein>
<dbReference type="Pfam" id="PF14526">
    <property type="entry name" value="Cass2"/>
    <property type="match status" value="1"/>
</dbReference>
<accession>A0ABQ1JSL2</accession>
<keyword evidence="3" id="KW-1185">Reference proteome</keyword>
<dbReference type="SMART" id="SM00871">
    <property type="entry name" value="AraC_E_bind"/>
    <property type="match status" value="1"/>
</dbReference>
<proteinExistence type="predicted"/>
<dbReference type="InterPro" id="IPR011256">
    <property type="entry name" value="Reg_factor_effector_dom_sf"/>
</dbReference>
<dbReference type="InterPro" id="IPR029441">
    <property type="entry name" value="Cass2"/>
</dbReference>
<organism evidence="2 3">
    <name type="scientific">Flavobacterium suaedae</name>
    <dbReference type="NCBI Taxonomy" id="1767027"/>
    <lineage>
        <taxon>Bacteria</taxon>
        <taxon>Pseudomonadati</taxon>
        <taxon>Bacteroidota</taxon>
        <taxon>Flavobacteriia</taxon>
        <taxon>Flavobacteriales</taxon>
        <taxon>Flavobacteriaceae</taxon>
        <taxon>Flavobacterium</taxon>
    </lineage>
</organism>
<dbReference type="Proteomes" id="UP000615760">
    <property type="component" value="Unassembled WGS sequence"/>
</dbReference>
<dbReference type="EMBL" id="BMJE01000003">
    <property type="protein sequence ID" value="GGB75809.1"/>
    <property type="molecule type" value="Genomic_DNA"/>
</dbReference>
<evidence type="ECO:0000313" key="2">
    <source>
        <dbReference type="EMBL" id="GGB75809.1"/>
    </source>
</evidence>
<dbReference type="InterPro" id="IPR010499">
    <property type="entry name" value="AraC_E-bd"/>
</dbReference>
<reference evidence="3" key="1">
    <citation type="journal article" date="2019" name="Int. J. Syst. Evol. Microbiol.">
        <title>The Global Catalogue of Microorganisms (GCM) 10K type strain sequencing project: providing services to taxonomists for standard genome sequencing and annotation.</title>
        <authorList>
            <consortium name="The Broad Institute Genomics Platform"/>
            <consortium name="The Broad Institute Genome Sequencing Center for Infectious Disease"/>
            <person name="Wu L."/>
            <person name="Ma J."/>
        </authorList>
    </citation>
    <scope>NUCLEOTIDE SEQUENCE [LARGE SCALE GENOMIC DNA]</scope>
    <source>
        <strain evidence="3">CGMCC 1.15461</strain>
    </source>
</reference>
<gene>
    <name evidence="2" type="ORF">GCM10007424_14700</name>
</gene>
<feature type="domain" description="AraC effector-binding" evidence="1">
    <location>
        <begin position="1"/>
        <end position="152"/>
    </location>
</feature>
<sequence>MEKKHTETIYLTGIALPEKTTNENNQAMKDCGGLWEKFEKGGYFTKIPQRIEDKVYAVYFDYEGDHTKPYSYFIGCRVEPGSPVPEDMESVVIPPGDFKMFTAKGKMPECIGTMWGKIWEADIKRAYKADFEVYDERSRDWENAEVDIFISI</sequence>
<comment type="caution">
    <text evidence="2">The sequence shown here is derived from an EMBL/GenBank/DDBJ whole genome shotgun (WGS) entry which is preliminary data.</text>
</comment>
<dbReference type="SUPFAM" id="SSF55136">
    <property type="entry name" value="Probable bacterial effector-binding domain"/>
    <property type="match status" value="1"/>
</dbReference>
<name>A0ABQ1JSL2_9FLAO</name>
<dbReference type="PANTHER" id="PTHR36444:SF2">
    <property type="entry name" value="TRANSCRIPTIONAL REGULATOR PROTEIN YOBU-RELATED"/>
    <property type="match status" value="1"/>
</dbReference>